<comment type="caution">
    <text evidence="10">The sequence shown here is derived from an EMBL/GenBank/DDBJ whole genome shotgun (WGS) entry which is preliminary data.</text>
</comment>
<dbReference type="InterPro" id="IPR021109">
    <property type="entry name" value="Peptidase_aspartic_dom_sf"/>
</dbReference>
<evidence type="ECO:0000256" key="7">
    <source>
        <dbReference type="SAM" id="Phobius"/>
    </source>
</evidence>
<evidence type="ECO:0000256" key="2">
    <source>
        <dbReference type="ARBA" id="ARBA00022670"/>
    </source>
</evidence>
<dbReference type="PANTHER" id="PTHR47966">
    <property type="entry name" value="BETA-SITE APP-CLEAVING ENZYME, ISOFORM A-RELATED"/>
    <property type="match status" value="1"/>
</dbReference>
<dbReference type="OrthoDB" id="771136at2759"/>
<dbReference type="Pfam" id="PF00026">
    <property type="entry name" value="Asp"/>
    <property type="match status" value="1"/>
</dbReference>
<keyword evidence="7" id="KW-0472">Membrane</keyword>
<dbReference type="AlphaFoldDB" id="A0A9P4Y3K0"/>
<dbReference type="SUPFAM" id="SSF50630">
    <property type="entry name" value="Acid proteases"/>
    <property type="match status" value="1"/>
</dbReference>
<dbReference type="InterPro" id="IPR033121">
    <property type="entry name" value="PEPTIDASE_A1"/>
</dbReference>
<name>A0A9P4Y3K0_CRYP1</name>
<evidence type="ECO:0000256" key="3">
    <source>
        <dbReference type="ARBA" id="ARBA00022729"/>
    </source>
</evidence>
<keyword evidence="5" id="KW-0378">Hydrolase</keyword>
<evidence type="ECO:0000256" key="8">
    <source>
        <dbReference type="SAM" id="SignalP"/>
    </source>
</evidence>
<feature type="signal peptide" evidence="8">
    <location>
        <begin position="1"/>
        <end position="20"/>
    </location>
</feature>
<feature type="chain" id="PRO_5040486730" evidence="8">
    <location>
        <begin position="21"/>
        <end position="555"/>
    </location>
</feature>
<evidence type="ECO:0000256" key="5">
    <source>
        <dbReference type="ARBA" id="ARBA00022801"/>
    </source>
</evidence>
<feature type="transmembrane region" description="Helical" evidence="7">
    <location>
        <begin position="477"/>
        <end position="499"/>
    </location>
</feature>
<evidence type="ECO:0000256" key="4">
    <source>
        <dbReference type="ARBA" id="ARBA00022750"/>
    </source>
</evidence>
<dbReference type="GO" id="GO:0004190">
    <property type="term" value="F:aspartic-type endopeptidase activity"/>
    <property type="evidence" value="ECO:0007669"/>
    <property type="project" value="UniProtKB-KW"/>
</dbReference>
<sequence length="555" mass="58492">MKLAGLCLVAHAAFFDICHAFSSSAQTPGSLKLGLARSQDNQPLLRSRHTKTDHSVLSKIKNAEANYLINLTVGTPPQALTLSLDTGSSDLWLPGVYSAACQQGNCTNGEYNMSASCTAEMFLEDEFLVKYVDSTQASGSYINDTVRIGEAIIENATVGYASILTGVNTGIMGIGYPWIEGTTERVYYDNLPQRLVDDGIINTMAYSLWLDDLDASSGSILFGAIDRSKYVGDLTIVDFWPETGYDIIFRFLVMLSGVTAVSDSGSDALGSSSFPFTALLDSGTSGTFLPDDLALEILEEVGGTYYEADGTTWVPCDLVNSTGYYSFEFGGGPARVNVSMSDLVFLDLRAEMDNTLCEFGIVPMGNVSTSVILGDTFLRSAYVVYDLANNQAAIAQTNFHAKPEHSDIVTFASLSATVPCATLAPGHGNSTGAKGAVTTTLASFSAAAGFSDVPTASAYSVASSSGSSSDHKKSVRIVGAAVGGAAAGVLLLGSGAYVWRTVAAKKKKRYAQVDATPAGADAGHVDEAKVLLVPTEVGYKRLDQVQTAYKDDKGA</sequence>
<keyword evidence="4" id="KW-0064">Aspartyl protease</keyword>
<keyword evidence="3 8" id="KW-0732">Signal</keyword>
<keyword evidence="11" id="KW-1185">Reference proteome</keyword>
<evidence type="ECO:0000313" key="10">
    <source>
        <dbReference type="EMBL" id="KAF3765991.1"/>
    </source>
</evidence>
<dbReference type="EMBL" id="MU032347">
    <property type="protein sequence ID" value="KAF3765991.1"/>
    <property type="molecule type" value="Genomic_DNA"/>
</dbReference>
<keyword evidence="7" id="KW-1133">Transmembrane helix</keyword>
<evidence type="ECO:0000256" key="6">
    <source>
        <dbReference type="PIRSR" id="PIRSR601461-1"/>
    </source>
</evidence>
<organism evidence="10 11">
    <name type="scientific">Cryphonectria parasitica (strain ATCC 38755 / EP155)</name>
    <dbReference type="NCBI Taxonomy" id="660469"/>
    <lineage>
        <taxon>Eukaryota</taxon>
        <taxon>Fungi</taxon>
        <taxon>Dikarya</taxon>
        <taxon>Ascomycota</taxon>
        <taxon>Pezizomycotina</taxon>
        <taxon>Sordariomycetes</taxon>
        <taxon>Sordariomycetidae</taxon>
        <taxon>Diaporthales</taxon>
        <taxon>Cryphonectriaceae</taxon>
        <taxon>Cryphonectria-Endothia species complex</taxon>
        <taxon>Cryphonectria</taxon>
    </lineage>
</organism>
<feature type="active site" evidence="6">
    <location>
        <position position="281"/>
    </location>
</feature>
<dbReference type="PROSITE" id="PS51767">
    <property type="entry name" value="PEPTIDASE_A1"/>
    <property type="match status" value="1"/>
</dbReference>
<proteinExistence type="inferred from homology"/>
<dbReference type="CDD" id="cd05474">
    <property type="entry name" value="SAP_like"/>
    <property type="match status" value="1"/>
</dbReference>
<keyword evidence="7" id="KW-0812">Transmembrane</keyword>
<keyword evidence="2 10" id="KW-0645">Protease</keyword>
<evidence type="ECO:0000259" key="9">
    <source>
        <dbReference type="PROSITE" id="PS51767"/>
    </source>
</evidence>
<feature type="domain" description="Peptidase A1" evidence="9">
    <location>
        <begin position="67"/>
        <end position="395"/>
    </location>
</feature>
<comment type="similarity">
    <text evidence="1">Belongs to the peptidase A1 family.</text>
</comment>
<accession>A0A9P4Y3K0</accession>
<dbReference type="GeneID" id="63834203"/>
<dbReference type="PANTHER" id="PTHR47966:SF65">
    <property type="entry name" value="ASPARTIC-TYPE ENDOPEPTIDASE"/>
    <property type="match status" value="1"/>
</dbReference>
<dbReference type="RefSeq" id="XP_040776952.1">
    <property type="nucleotide sequence ID" value="XM_040917074.1"/>
</dbReference>
<evidence type="ECO:0000256" key="1">
    <source>
        <dbReference type="ARBA" id="ARBA00007447"/>
    </source>
</evidence>
<dbReference type="Proteomes" id="UP000803844">
    <property type="component" value="Unassembled WGS sequence"/>
</dbReference>
<dbReference type="GO" id="GO:0006508">
    <property type="term" value="P:proteolysis"/>
    <property type="evidence" value="ECO:0007669"/>
    <property type="project" value="UniProtKB-KW"/>
</dbReference>
<feature type="active site" evidence="6">
    <location>
        <position position="85"/>
    </location>
</feature>
<dbReference type="PRINTS" id="PR00792">
    <property type="entry name" value="PEPSIN"/>
</dbReference>
<protein>
    <submittedName>
        <fullName evidence="10">Acid protease</fullName>
    </submittedName>
</protein>
<evidence type="ECO:0000313" key="11">
    <source>
        <dbReference type="Proteomes" id="UP000803844"/>
    </source>
</evidence>
<dbReference type="Gene3D" id="2.40.70.10">
    <property type="entry name" value="Acid Proteases"/>
    <property type="match status" value="2"/>
</dbReference>
<dbReference type="InterPro" id="IPR033876">
    <property type="entry name" value="SAP-like"/>
</dbReference>
<reference evidence="10" key="1">
    <citation type="journal article" date="2020" name="Phytopathology">
        <title>Genome sequence of the chestnut blight fungus Cryphonectria parasitica EP155: A fundamental resource for an archetypical invasive plant pathogen.</title>
        <authorList>
            <person name="Crouch J.A."/>
            <person name="Dawe A."/>
            <person name="Aerts A."/>
            <person name="Barry K."/>
            <person name="Churchill A.C.L."/>
            <person name="Grimwood J."/>
            <person name="Hillman B."/>
            <person name="Milgroom M.G."/>
            <person name="Pangilinan J."/>
            <person name="Smith M."/>
            <person name="Salamov A."/>
            <person name="Schmutz J."/>
            <person name="Yadav J."/>
            <person name="Grigoriev I.V."/>
            <person name="Nuss D."/>
        </authorList>
    </citation>
    <scope>NUCLEOTIDE SEQUENCE</scope>
    <source>
        <strain evidence="10">EP155</strain>
    </source>
</reference>
<gene>
    <name evidence="10" type="ORF">M406DRAFT_256060</name>
</gene>
<dbReference type="InterPro" id="IPR001461">
    <property type="entry name" value="Aspartic_peptidase_A1"/>
</dbReference>